<keyword evidence="3" id="KW-1185">Reference proteome</keyword>
<keyword evidence="1" id="KW-0472">Membrane</keyword>
<dbReference type="Proteomes" id="UP001500631">
    <property type="component" value="Unassembled WGS sequence"/>
</dbReference>
<evidence type="ECO:0000256" key="1">
    <source>
        <dbReference type="SAM" id="Phobius"/>
    </source>
</evidence>
<dbReference type="Pfam" id="PF10112">
    <property type="entry name" value="Halogen_Hydrol"/>
    <property type="match status" value="1"/>
</dbReference>
<comment type="caution">
    <text evidence="2">The sequence shown here is derived from an EMBL/GenBank/DDBJ whole genome shotgun (WGS) entry which is preliminary data.</text>
</comment>
<keyword evidence="1" id="KW-0812">Transmembrane</keyword>
<keyword evidence="1" id="KW-1133">Transmembrane helix</keyword>
<dbReference type="RefSeq" id="WP_077924635.1">
    <property type="nucleotide sequence ID" value="NZ_BAABKE010000002.1"/>
</dbReference>
<accession>A0ABP9MG27</accession>
<name>A0ABP9MG27_9GAMM</name>
<feature type="transmembrane region" description="Helical" evidence="1">
    <location>
        <begin position="52"/>
        <end position="72"/>
    </location>
</feature>
<feature type="transmembrane region" description="Helical" evidence="1">
    <location>
        <begin position="109"/>
        <end position="133"/>
    </location>
</feature>
<evidence type="ECO:0008006" key="4">
    <source>
        <dbReference type="Google" id="ProtNLM"/>
    </source>
</evidence>
<reference evidence="3" key="1">
    <citation type="journal article" date="2019" name="Int. J. Syst. Evol. Microbiol.">
        <title>The Global Catalogue of Microorganisms (GCM) 10K type strain sequencing project: providing services to taxonomists for standard genome sequencing and annotation.</title>
        <authorList>
            <consortium name="The Broad Institute Genomics Platform"/>
            <consortium name="The Broad Institute Genome Sequencing Center for Infectious Disease"/>
            <person name="Wu L."/>
            <person name="Ma J."/>
        </authorList>
    </citation>
    <scope>NUCLEOTIDE SEQUENCE [LARGE SCALE GENOMIC DNA]</scope>
    <source>
        <strain evidence="3">JCM 18424</strain>
    </source>
</reference>
<protein>
    <recommendedName>
        <fullName evidence="4">5-bromo-4-chloroindolyl phosphate hydrolysis protein</fullName>
    </recommendedName>
</protein>
<evidence type="ECO:0000313" key="2">
    <source>
        <dbReference type="EMBL" id="GAA5095652.1"/>
    </source>
</evidence>
<feature type="transmembrane region" description="Helical" evidence="1">
    <location>
        <begin position="145"/>
        <end position="162"/>
    </location>
</feature>
<proteinExistence type="predicted"/>
<feature type="transmembrane region" description="Helical" evidence="1">
    <location>
        <begin position="78"/>
        <end position="97"/>
    </location>
</feature>
<gene>
    <name evidence="2" type="ORF">GCM10023338_05230</name>
</gene>
<sequence>MDYNEKTLPFQKPASHAIIDNVDEIKVTQIRQEEVDFSNAFIKGAKTTAKRMIFHFKAIAGGLTVQILKWFVPSSIDPFYGATFLCSYIGIVMLFPLRKNHLATGLGLITALLVALTGMWPIALLFGGIMTTLLDLIEQKTDNTGFWFTTPLSLLALFYANIKMPESVFASMPIWAYGAMAAVLVAGLLKPQALKHLANMVLMSEADKQAYLENIEAQKALAIAKQQAAKEEQSFALFARHIEVLRLIEVENKNLPPQLAMIVEKIGQQSIDILKIMKADPRDVLPGGQFLNRYLPLIHQSVVRYSTIKSLHSEENIQENIDEKTLIALNGMQQAFTQIRQQLAENDVDDLRVDLKVMDQLIRSQGFEIKD</sequence>
<dbReference type="EMBL" id="BAABKE010000002">
    <property type="protein sequence ID" value="GAA5095652.1"/>
    <property type="molecule type" value="Genomic_DNA"/>
</dbReference>
<evidence type="ECO:0000313" key="3">
    <source>
        <dbReference type="Proteomes" id="UP001500631"/>
    </source>
</evidence>
<feature type="transmembrane region" description="Helical" evidence="1">
    <location>
        <begin position="174"/>
        <end position="194"/>
    </location>
</feature>
<dbReference type="InterPro" id="IPR018770">
    <property type="entry name" value="ChloroindolylP_hydrolase"/>
</dbReference>
<organism evidence="2 3">
    <name type="scientific">Wohlfahrtiimonas larvae</name>
    <dbReference type="NCBI Taxonomy" id="1157986"/>
    <lineage>
        <taxon>Bacteria</taxon>
        <taxon>Pseudomonadati</taxon>
        <taxon>Pseudomonadota</taxon>
        <taxon>Gammaproteobacteria</taxon>
        <taxon>Cardiobacteriales</taxon>
        <taxon>Ignatzschineriaceae</taxon>
        <taxon>Wohlfahrtiimonas</taxon>
    </lineage>
</organism>